<gene>
    <name evidence="1" type="ORF">KPZU09_10770</name>
</gene>
<sequence>MSGSLSASTAFAPQADIGFQSAILAADHREQALAPAGVLSHQRHVEHLADQADENLRFQLADGGEVVVQLPGGHRASRAICRTVMAAKPPRSAAHGGLHNPFPSRITL</sequence>
<reference evidence="1" key="1">
    <citation type="submission" date="2020-10" db="EMBL/GenBank/DDBJ databases">
        <title>Genome Sequence of ESBL Producing Zambian Clinical Strains.</title>
        <authorList>
            <person name="Shawa M."/>
            <person name="Furuta Y."/>
            <person name="Simbotwe M."/>
            <person name="Mulenga E."/>
            <person name="Mubanga M."/>
            <person name="Mulenga G."/>
            <person name="Kaile C."/>
            <person name="Zorigt T."/>
            <person name="Hang'ombe B."/>
            <person name="Higashi H."/>
        </authorList>
    </citation>
    <scope>NUCLEOTIDE SEQUENCE</scope>
    <source>
        <strain evidence="1">Zam_UTH_09</strain>
    </source>
</reference>
<organism evidence="1 2">
    <name type="scientific">Klebsiella pneumoniae</name>
    <dbReference type="NCBI Taxonomy" id="573"/>
    <lineage>
        <taxon>Bacteria</taxon>
        <taxon>Pseudomonadati</taxon>
        <taxon>Pseudomonadota</taxon>
        <taxon>Gammaproteobacteria</taxon>
        <taxon>Enterobacterales</taxon>
        <taxon>Enterobacteriaceae</taxon>
        <taxon>Klebsiella/Raoultella group</taxon>
        <taxon>Klebsiella</taxon>
        <taxon>Klebsiella pneumoniae complex</taxon>
    </lineage>
</organism>
<proteinExistence type="predicted"/>
<accession>A0A919LLK6</accession>
<evidence type="ECO:0000313" key="2">
    <source>
        <dbReference type="Proteomes" id="UP000655094"/>
    </source>
</evidence>
<evidence type="ECO:0000313" key="1">
    <source>
        <dbReference type="EMBL" id="GHK51341.1"/>
    </source>
</evidence>
<dbReference type="Proteomes" id="UP000655094">
    <property type="component" value="Unassembled WGS sequence"/>
</dbReference>
<name>A0A919LLK6_KLEPN</name>
<dbReference type="EMBL" id="BNFF01000001">
    <property type="protein sequence ID" value="GHK51341.1"/>
    <property type="molecule type" value="Genomic_DNA"/>
</dbReference>
<dbReference type="AlphaFoldDB" id="A0A919LLK6"/>
<comment type="caution">
    <text evidence="1">The sequence shown here is derived from an EMBL/GenBank/DDBJ whole genome shotgun (WGS) entry which is preliminary data.</text>
</comment>
<protein>
    <submittedName>
        <fullName evidence="1">Uncharacterized protein</fullName>
    </submittedName>
</protein>